<gene>
    <name evidence="3" type="ORF">ACFO3O_20360</name>
</gene>
<dbReference type="Gene3D" id="3.10.560.10">
    <property type="entry name" value="Outer membrane lipoprotein wza domain like"/>
    <property type="match status" value="1"/>
</dbReference>
<dbReference type="InterPro" id="IPR003715">
    <property type="entry name" value="Poly_export_N"/>
</dbReference>
<evidence type="ECO:0000313" key="3">
    <source>
        <dbReference type="EMBL" id="MFC4636271.1"/>
    </source>
</evidence>
<feature type="domain" description="Polysaccharide export protein N-terminal" evidence="2">
    <location>
        <begin position="43"/>
        <end position="139"/>
    </location>
</feature>
<organism evidence="3 4">
    <name type="scientific">Dokdonia ponticola</name>
    <dbReference type="NCBI Taxonomy" id="2041041"/>
    <lineage>
        <taxon>Bacteria</taxon>
        <taxon>Pseudomonadati</taxon>
        <taxon>Bacteroidota</taxon>
        <taxon>Flavobacteriia</taxon>
        <taxon>Flavobacteriales</taxon>
        <taxon>Flavobacteriaceae</taxon>
        <taxon>Dokdonia</taxon>
    </lineage>
</organism>
<dbReference type="Proteomes" id="UP001596043">
    <property type="component" value="Unassembled WGS sequence"/>
</dbReference>
<reference evidence="4" key="1">
    <citation type="journal article" date="2019" name="Int. J. Syst. Evol. Microbiol.">
        <title>The Global Catalogue of Microorganisms (GCM) 10K type strain sequencing project: providing services to taxonomists for standard genome sequencing and annotation.</title>
        <authorList>
            <consortium name="The Broad Institute Genomics Platform"/>
            <consortium name="The Broad Institute Genome Sequencing Center for Infectious Disease"/>
            <person name="Wu L."/>
            <person name="Ma J."/>
        </authorList>
    </citation>
    <scope>NUCLEOTIDE SEQUENCE [LARGE SCALE GENOMIC DNA]</scope>
    <source>
        <strain evidence="4">YJ-61-S</strain>
    </source>
</reference>
<dbReference type="PANTHER" id="PTHR33619:SF3">
    <property type="entry name" value="POLYSACCHARIDE EXPORT PROTEIN GFCE-RELATED"/>
    <property type="match status" value="1"/>
</dbReference>
<dbReference type="Gene3D" id="3.30.1950.10">
    <property type="entry name" value="wza like domain"/>
    <property type="match status" value="1"/>
</dbReference>
<proteinExistence type="predicted"/>
<keyword evidence="4" id="KW-1185">Reference proteome</keyword>
<evidence type="ECO:0000256" key="1">
    <source>
        <dbReference type="ARBA" id="ARBA00022729"/>
    </source>
</evidence>
<dbReference type="PANTHER" id="PTHR33619">
    <property type="entry name" value="POLYSACCHARIDE EXPORT PROTEIN GFCE-RELATED"/>
    <property type="match status" value="1"/>
</dbReference>
<protein>
    <submittedName>
        <fullName evidence="3">Polysaccharide biosynthesis/export family protein</fullName>
    </submittedName>
</protein>
<keyword evidence="1" id="KW-0732">Signal</keyword>
<dbReference type="PROSITE" id="PS51257">
    <property type="entry name" value="PROKAR_LIPOPROTEIN"/>
    <property type="match status" value="1"/>
</dbReference>
<dbReference type="Pfam" id="PF02563">
    <property type="entry name" value="Poly_export"/>
    <property type="match status" value="1"/>
</dbReference>
<dbReference type="EMBL" id="JBHSFV010000017">
    <property type="protein sequence ID" value="MFC4636271.1"/>
    <property type="molecule type" value="Genomic_DNA"/>
</dbReference>
<name>A0ABV9I3H8_9FLAO</name>
<sequence>MKYPAVLLLLVILASISSCIPTKRLTYLQETEQVNDSLISVYQQQKPYRLQISDVLSIRVKALDQNLVEIFNPLGTANTQLGEGFYYDGFAIDSHGNIRMPTLGEINVLGRTTEEVRMIIEDRLLKDYFKKEANIFVTVKLAGIRYTIVGEIANSGIKNEFVERLSVLDAIANSGGVPLTGDLQDVVIIRKYPGGQRVHHVDLTTLDVMQSPYYYIQPNDLIVINPLPQKSLGAGTTGLDTFRTILTVLTTLTTTILLFTRL</sequence>
<dbReference type="InterPro" id="IPR049712">
    <property type="entry name" value="Poly_export"/>
</dbReference>
<accession>A0ABV9I3H8</accession>
<evidence type="ECO:0000259" key="2">
    <source>
        <dbReference type="Pfam" id="PF02563"/>
    </source>
</evidence>
<comment type="caution">
    <text evidence="3">The sequence shown here is derived from an EMBL/GenBank/DDBJ whole genome shotgun (WGS) entry which is preliminary data.</text>
</comment>
<evidence type="ECO:0000313" key="4">
    <source>
        <dbReference type="Proteomes" id="UP001596043"/>
    </source>
</evidence>
<dbReference type="RefSeq" id="WP_379982305.1">
    <property type="nucleotide sequence ID" value="NZ_JBHSFV010000017.1"/>
</dbReference>